<organism evidence="1 2">
    <name type="scientific">Rhizoctonia solani</name>
    <dbReference type="NCBI Taxonomy" id="456999"/>
    <lineage>
        <taxon>Eukaryota</taxon>
        <taxon>Fungi</taxon>
        <taxon>Dikarya</taxon>
        <taxon>Basidiomycota</taxon>
        <taxon>Agaricomycotina</taxon>
        <taxon>Agaricomycetes</taxon>
        <taxon>Cantharellales</taxon>
        <taxon>Ceratobasidiaceae</taxon>
        <taxon>Rhizoctonia</taxon>
    </lineage>
</organism>
<dbReference type="EMBL" id="CAJMWZ010006614">
    <property type="protein sequence ID" value="CAE6525237.1"/>
    <property type="molecule type" value="Genomic_DNA"/>
</dbReference>
<accession>A0A8H3DD21</accession>
<dbReference type="AlphaFoldDB" id="A0A8H3DD21"/>
<evidence type="ECO:0000313" key="2">
    <source>
        <dbReference type="Proteomes" id="UP000663850"/>
    </source>
</evidence>
<sequence length="363" mass="41396">MGRHTPHAAAHVWTSIEVSYAVIDQFTLLKNGGEFDIFPLKRQRAACHTSDSEQNRDEDILKTRLYELALRYHLVADAYQSEANMKIIYANIADYNTWTQTSKHIDEEDSRLIMATFIERTANYDDSDINLLVAHGPTVLAQLIPFAIDAHAHDLLPEVLRSSIESGWLWLLGMEDKGDSQAFVQMLFPTLTWLIRPHRDQTSYLSLPTQMKIVDVLHDGDLINLAAYAMIRLNPADTTLENPTPQLISAFFRIVTEVVPEGEFRRQFWDFASNWDRFYAHLEIVPSGIPTSPSSEHRKHYRLCIYTWLQIAELLDFPHAPYYEGVSECFSGRCPRAYPNGTAIFGCAGCAVAVYCDNRCQSM</sequence>
<protein>
    <recommendedName>
        <fullName evidence="3">MYND-type domain-containing protein</fullName>
    </recommendedName>
</protein>
<comment type="caution">
    <text evidence="1">The sequence shown here is derived from an EMBL/GenBank/DDBJ whole genome shotgun (WGS) entry which is preliminary data.</text>
</comment>
<reference evidence="1" key="1">
    <citation type="submission" date="2021-01" db="EMBL/GenBank/DDBJ databases">
        <authorList>
            <person name="Kaushik A."/>
        </authorList>
    </citation>
    <scope>NUCLEOTIDE SEQUENCE</scope>
    <source>
        <strain evidence="1">Type strain: AG8-Rh-89/</strain>
    </source>
</reference>
<evidence type="ECO:0008006" key="3">
    <source>
        <dbReference type="Google" id="ProtNLM"/>
    </source>
</evidence>
<gene>
    <name evidence="1" type="ORF">RDB_LOCUS123105</name>
</gene>
<name>A0A8H3DD21_9AGAM</name>
<proteinExistence type="predicted"/>
<dbReference type="Proteomes" id="UP000663850">
    <property type="component" value="Unassembled WGS sequence"/>
</dbReference>
<evidence type="ECO:0000313" key="1">
    <source>
        <dbReference type="EMBL" id="CAE6525237.1"/>
    </source>
</evidence>